<feature type="region of interest" description="Disordered" evidence="1">
    <location>
        <begin position="49"/>
        <end position="74"/>
    </location>
</feature>
<sequence length="74" mass="8156">MKNDVSLWLGCFSDFDEIETYTEIKYSVDGVHPITGGVMSTTAVNNAIQQKESSQQQDEDNPEEGTDDHGDDDG</sequence>
<dbReference type="EMBL" id="NVLX01000019">
    <property type="protein sequence ID" value="PDZ15603.1"/>
    <property type="molecule type" value="Genomic_DNA"/>
</dbReference>
<feature type="compositionally biased region" description="Acidic residues" evidence="1">
    <location>
        <begin position="57"/>
        <end position="74"/>
    </location>
</feature>
<protein>
    <submittedName>
        <fullName evidence="2">Uncharacterized protein</fullName>
    </submittedName>
</protein>
<evidence type="ECO:0000256" key="1">
    <source>
        <dbReference type="SAM" id="MobiDB-lite"/>
    </source>
</evidence>
<evidence type="ECO:0000313" key="2">
    <source>
        <dbReference type="EMBL" id="PDZ15603.1"/>
    </source>
</evidence>
<comment type="caution">
    <text evidence="2">The sequence shown here is derived from an EMBL/GenBank/DDBJ whole genome shotgun (WGS) entry which is preliminary data.</text>
</comment>
<evidence type="ECO:0000313" key="3">
    <source>
        <dbReference type="Proteomes" id="UP000220192"/>
    </source>
</evidence>
<dbReference type="AlphaFoldDB" id="A0A2A7D6E9"/>
<accession>A0A2A7D6E9</accession>
<dbReference type="Proteomes" id="UP000220192">
    <property type="component" value="Unassembled WGS sequence"/>
</dbReference>
<name>A0A2A7D6E9_BACAN</name>
<proteinExistence type="predicted"/>
<gene>
    <name evidence="2" type="ORF">CON16_18550</name>
</gene>
<organism evidence="2 3">
    <name type="scientific">Bacillus anthracis</name>
    <name type="common">anthrax bacterium</name>
    <dbReference type="NCBI Taxonomy" id="1392"/>
    <lineage>
        <taxon>Bacteria</taxon>
        <taxon>Bacillati</taxon>
        <taxon>Bacillota</taxon>
        <taxon>Bacilli</taxon>
        <taxon>Bacillales</taxon>
        <taxon>Bacillaceae</taxon>
        <taxon>Bacillus</taxon>
        <taxon>Bacillus cereus group</taxon>
    </lineage>
</organism>
<reference evidence="2 3" key="1">
    <citation type="submission" date="2017-09" db="EMBL/GenBank/DDBJ databases">
        <title>Large-scale bioinformatics analysis of Bacillus genomes uncovers conserved roles of natural products in bacterial physiology.</title>
        <authorList>
            <consortium name="Agbiome Team Llc"/>
            <person name="Bleich R.M."/>
            <person name="Grubbs K.J."/>
            <person name="Santa Maria K.C."/>
            <person name="Allen S.E."/>
            <person name="Farag S."/>
            <person name="Shank E.A."/>
            <person name="Bowers A."/>
        </authorList>
    </citation>
    <scope>NUCLEOTIDE SEQUENCE [LARGE SCALE GENOMIC DNA]</scope>
    <source>
        <strain evidence="2 3">AFS095574</strain>
    </source>
</reference>